<organism evidence="1 2">
    <name type="scientific">Iris pallida</name>
    <name type="common">Sweet iris</name>
    <dbReference type="NCBI Taxonomy" id="29817"/>
    <lineage>
        <taxon>Eukaryota</taxon>
        <taxon>Viridiplantae</taxon>
        <taxon>Streptophyta</taxon>
        <taxon>Embryophyta</taxon>
        <taxon>Tracheophyta</taxon>
        <taxon>Spermatophyta</taxon>
        <taxon>Magnoliopsida</taxon>
        <taxon>Liliopsida</taxon>
        <taxon>Asparagales</taxon>
        <taxon>Iridaceae</taxon>
        <taxon>Iridoideae</taxon>
        <taxon>Irideae</taxon>
        <taxon>Iris</taxon>
    </lineage>
</organism>
<gene>
    <name evidence="1" type="ORF">M6B38_123220</name>
</gene>
<comment type="caution">
    <text evidence="1">The sequence shown here is derived from an EMBL/GenBank/DDBJ whole genome shotgun (WGS) entry which is preliminary data.</text>
</comment>
<proteinExistence type="predicted"/>
<name>A0AAX6H2X2_IRIPA</name>
<accession>A0AAX6H2X2</accession>
<reference evidence="1" key="2">
    <citation type="submission" date="2023-04" db="EMBL/GenBank/DDBJ databases">
        <authorList>
            <person name="Bruccoleri R.E."/>
            <person name="Oakeley E.J."/>
            <person name="Faust A.-M."/>
            <person name="Dessus-Babus S."/>
            <person name="Altorfer M."/>
            <person name="Burckhardt D."/>
            <person name="Oertli M."/>
            <person name="Naumann U."/>
            <person name="Petersen F."/>
            <person name="Wong J."/>
        </authorList>
    </citation>
    <scope>NUCLEOTIDE SEQUENCE</scope>
    <source>
        <strain evidence="1">GSM-AAB239-AS_SAM_17_03QT</strain>
        <tissue evidence="1">Leaf</tissue>
    </source>
</reference>
<keyword evidence="2" id="KW-1185">Reference proteome</keyword>
<dbReference type="Proteomes" id="UP001140949">
    <property type="component" value="Unassembled WGS sequence"/>
</dbReference>
<protein>
    <submittedName>
        <fullName evidence="1">Cytochrome c biogenesis protein (Chloroplast)</fullName>
    </submittedName>
</protein>
<evidence type="ECO:0000313" key="2">
    <source>
        <dbReference type="Proteomes" id="UP001140949"/>
    </source>
</evidence>
<dbReference type="AlphaFoldDB" id="A0AAX6H2X2"/>
<reference evidence="1" key="1">
    <citation type="journal article" date="2023" name="GigaByte">
        <title>Genome assembly of the bearded iris, Iris pallida Lam.</title>
        <authorList>
            <person name="Bruccoleri R.E."/>
            <person name="Oakeley E.J."/>
            <person name="Faust A.M.E."/>
            <person name="Altorfer M."/>
            <person name="Dessus-Babus S."/>
            <person name="Burckhardt D."/>
            <person name="Oertli M."/>
            <person name="Naumann U."/>
            <person name="Petersen F."/>
            <person name="Wong J."/>
        </authorList>
    </citation>
    <scope>NUCLEOTIDE SEQUENCE</scope>
    <source>
        <strain evidence="1">GSM-AAB239-AS_SAM_17_03QT</strain>
    </source>
</reference>
<sequence>MYYILSIPGTVGISKFCSKSRYKLLSFPFFHFFVFIHFKSMKLDKLNEKRMES</sequence>
<evidence type="ECO:0000313" key="1">
    <source>
        <dbReference type="EMBL" id="KAJ6835306.1"/>
    </source>
</evidence>
<dbReference type="EMBL" id="JANAVB010013458">
    <property type="protein sequence ID" value="KAJ6835306.1"/>
    <property type="molecule type" value="Genomic_DNA"/>
</dbReference>